<gene>
    <name evidence="1" type="ORF">FRZ06_06600</name>
</gene>
<evidence type="ECO:0000313" key="2">
    <source>
        <dbReference type="Proteomes" id="UP000594014"/>
    </source>
</evidence>
<evidence type="ECO:0000313" key="1">
    <source>
        <dbReference type="EMBL" id="QOX63032.1"/>
    </source>
</evidence>
<protein>
    <submittedName>
        <fullName evidence="1">Carboxypeptidase regulatory-like domain-containing protein</fullName>
    </submittedName>
</protein>
<keyword evidence="2" id="KW-1185">Reference proteome</keyword>
<organism evidence="1 2">
    <name type="scientific">Anoxybacterium hadale</name>
    <dbReference type="NCBI Taxonomy" id="3408580"/>
    <lineage>
        <taxon>Bacteria</taxon>
        <taxon>Bacillati</taxon>
        <taxon>Bacillota</taxon>
        <taxon>Clostridia</taxon>
        <taxon>Peptostreptococcales</taxon>
        <taxon>Anaerovoracaceae</taxon>
        <taxon>Anoxybacterium</taxon>
    </lineage>
</organism>
<dbReference type="Proteomes" id="UP000594014">
    <property type="component" value="Chromosome"/>
</dbReference>
<name>A0ACD1A9B9_9FIRM</name>
<reference evidence="1" key="1">
    <citation type="submission" date="2019-08" db="EMBL/GenBank/DDBJ databases">
        <title>Genome sequence of Clostridiales bacterium MT110.</title>
        <authorList>
            <person name="Cao J."/>
        </authorList>
    </citation>
    <scope>NUCLEOTIDE SEQUENCE</scope>
    <source>
        <strain evidence="1">MT110</strain>
    </source>
</reference>
<sequence length="784" mass="83372">MNGIRNAGITLLVLLLVFTSSLCQSFAASAAPAPVVTISGSTVVSGTVYTAAVKPNWTQSSSYQYAFSLKRSDTQGGTQTTVSSFTRNSSVSSDGYYTLTVTASRSGYTSTTTTVTFVIDKVYPAAPAVSAVTNGSTYTSSITPLWDEVPGTTITAKLDGSPYIKGTTINTVGSHTLVVTATKNSNQLTASTTIGFKIDYSNGDWASKKVVLKNTPEADLMVRIGDVDNFGFGWTSTSPTFDPFSGNSTKVHSFPWTQPSDEPNGLDKIMIVSGYKYSSSVPTDGYTSDTKGKDNALEEITLDYADALSGITVHNAVLQLFVDDFQPAGAKGIGNGSGKVQYQVKLNGTRVSDFERMINTMDQSGPIGKLITLEVPAQNLAELKTGKLILKLDDPVTGGADGYAIDFVKLLINLKTADYRGTITGTVTDRNTGDPISGAAITLEGRKDSAVTNSNGKYTISDVTAGQVTITAYMDGYETKNLNNIDVKAGNTATVNIELNPNDTNAPDISLDKDITVWTTRNVKVTATVTDESGVAVIKYAKGTLPKSYFDKGESNDITSTSAFSVDYGGRGFYTVYAKDINNNASVKTIEVNNFYQFGGTSIQVTPQTEDTNGRFHVTLRHTESSRSVLEYSLSGDAWLEYNGPFEMNRGTTVYTREADYSKDGDPVYRNGGSRTILYVISAGALNTLSNGSTATLSLLVNSADLDASSLESASSYITFTGLNDAVTIKLVEVQSSGGDSYQLNFKVEAFKAGFNGVIGVTVSNVSTIAVPLKIQTVSTKGIM</sequence>
<dbReference type="EMBL" id="CP042469">
    <property type="protein sequence ID" value="QOX63032.1"/>
    <property type="molecule type" value="Genomic_DNA"/>
</dbReference>
<proteinExistence type="predicted"/>
<accession>A0ACD1A9B9</accession>